<gene>
    <name evidence="9" type="primary">LOC115823390</name>
</gene>
<reference evidence="9" key="1">
    <citation type="submission" date="2025-08" db="UniProtKB">
        <authorList>
            <consortium name="RefSeq"/>
        </authorList>
    </citation>
    <scope>IDENTIFICATION</scope>
</reference>
<dbReference type="AlphaFoldDB" id="A0A6J2WIZ2"/>
<dbReference type="Pfam" id="PF04505">
    <property type="entry name" value="CD225"/>
    <property type="match status" value="1"/>
</dbReference>
<feature type="transmembrane region" description="Helical" evidence="7">
    <location>
        <begin position="204"/>
        <end position="230"/>
    </location>
</feature>
<dbReference type="Proteomes" id="UP000504632">
    <property type="component" value="Chromosome 1"/>
</dbReference>
<evidence type="ECO:0000313" key="8">
    <source>
        <dbReference type="Proteomes" id="UP000504632"/>
    </source>
</evidence>
<evidence type="ECO:0000256" key="2">
    <source>
        <dbReference type="ARBA" id="ARBA00006843"/>
    </source>
</evidence>
<feature type="transmembrane region" description="Helical" evidence="7">
    <location>
        <begin position="160"/>
        <end position="183"/>
    </location>
</feature>
<evidence type="ECO:0000256" key="6">
    <source>
        <dbReference type="SAM" id="MobiDB-lite"/>
    </source>
</evidence>
<feature type="region of interest" description="Disordered" evidence="6">
    <location>
        <begin position="1"/>
        <end position="21"/>
    </location>
</feature>
<dbReference type="GO" id="GO:0016020">
    <property type="term" value="C:membrane"/>
    <property type="evidence" value="ECO:0007669"/>
    <property type="project" value="UniProtKB-SubCell"/>
</dbReference>
<dbReference type="PANTHER" id="PTHR14768">
    <property type="entry name" value="UPF0338 PROTEIN"/>
    <property type="match status" value="1"/>
</dbReference>
<comment type="subcellular location">
    <subcellularLocation>
        <location evidence="1">Membrane</location>
    </subcellularLocation>
</comment>
<protein>
    <submittedName>
        <fullName evidence="9">Synapse differentiation-inducing gene protein 1-like</fullName>
    </submittedName>
</protein>
<comment type="similarity">
    <text evidence="2">Belongs to the CD225/Dispanin family.</text>
</comment>
<evidence type="ECO:0000256" key="5">
    <source>
        <dbReference type="ARBA" id="ARBA00023136"/>
    </source>
</evidence>
<evidence type="ECO:0000256" key="1">
    <source>
        <dbReference type="ARBA" id="ARBA00004370"/>
    </source>
</evidence>
<evidence type="ECO:0000256" key="7">
    <source>
        <dbReference type="SAM" id="Phobius"/>
    </source>
</evidence>
<dbReference type="OrthoDB" id="9945519at2759"/>
<evidence type="ECO:0000256" key="4">
    <source>
        <dbReference type="ARBA" id="ARBA00022989"/>
    </source>
</evidence>
<accession>A0A6J2WIZ2</accession>
<dbReference type="GeneID" id="115823390"/>
<dbReference type="RefSeq" id="XP_030643301.1">
    <property type="nucleotide sequence ID" value="XM_030787441.1"/>
</dbReference>
<evidence type="ECO:0000313" key="9">
    <source>
        <dbReference type="RefSeq" id="XP_030643301.1"/>
    </source>
</evidence>
<organism evidence="8 9">
    <name type="scientific">Chanos chanos</name>
    <name type="common">Milkfish</name>
    <name type="synonym">Mugil chanos</name>
    <dbReference type="NCBI Taxonomy" id="29144"/>
    <lineage>
        <taxon>Eukaryota</taxon>
        <taxon>Metazoa</taxon>
        <taxon>Chordata</taxon>
        <taxon>Craniata</taxon>
        <taxon>Vertebrata</taxon>
        <taxon>Euteleostomi</taxon>
        <taxon>Actinopterygii</taxon>
        <taxon>Neopterygii</taxon>
        <taxon>Teleostei</taxon>
        <taxon>Ostariophysi</taxon>
        <taxon>Gonorynchiformes</taxon>
        <taxon>Chanidae</taxon>
        <taxon>Chanos</taxon>
    </lineage>
</organism>
<dbReference type="PANTHER" id="PTHR14768:SF4">
    <property type="entry name" value="SYNAPSE DIFFERENTIATION-INDUCING GENE PROTEIN 1-LIKE"/>
    <property type="match status" value="1"/>
</dbReference>
<sequence length="236" mass="25870">METLNELQNPLLDKKNPSGVHSYGYNDSHPNHGQPNNLIGYFVTGCGGKNRAQQFLDASSLHVAMEVLYTPNVLIYKDDTDNVSRINSTDETTLAGLSESDMDVSTSEDPQSEQMEKMDVSIQTVCCEVEEAELCEYETDSPSESESEDHFITQPPQDHLSLAIFSMLCCFWPLGVAAFYYSHKTSKAISTGDFSKASMTSRRVLFLASLSILLGAGFYLGGTIALVAYLSHSGHA</sequence>
<keyword evidence="8" id="KW-1185">Reference proteome</keyword>
<feature type="region of interest" description="Disordered" evidence="6">
    <location>
        <begin position="85"/>
        <end position="115"/>
    </location>
</feature>
<dbReference type="InterPro" id="IPR007593">
    <property type="entry name" value="CD225/Dispanin_fam"/>
</dbReference>
<feature type="compositionally biased region" description="Polar residues" evidence="6">
    <location>
        <begin position="103"/>
        <end position="113"/>
    </location>
</feature>
<name>A0A6J2WIZ2_CHACN</name>
<dbReference type="InParanoid" id="A0A6J2WIZ2"/>
<proteinExistence type="inferred from homology"/>
<keyword evidence="3 7" id="KW-0812">Transmembrane</keyword>
<keyword evidence="5 7" id="KW-0472">Membrane</keyword>
<evidence type="ECO:0000256" key="3">
    <source>
        <dbReference type="ARBA" id="ARBA00022692"/>
    </source>
</evidence>
<keyword evidence="4 7" id="KW-1133">Transmembrane helix</keyword>